<dbReference type="AlphaFoldDB" id="A0A839H5A3"/>
<name>A0A839H5A3_9GAMM</name>
<keyword evidence="1" id="KW-1133">Transmembrane helix</keyword>
<reference evidence="2 3" key="1">
    <citation type="journal article" date="2020" name="Arch. Microbiol.">
        <title>The genome sequence of the giant phototrophic gammaproteobacterium Thiospirillum jenense gives insight into its physiological properties and phylogenetic relationships.</title>
        <authorList>
            <person name="Imhoff J.F."/>
            <person name="Meyer T.E."/>
            <person name="Kyndt J.A."/>
        </authorList>
    </citation>
    <scope>NUCLEOTIDE SEQUENCE [LARGE SCALE GENOMIC DNA]</scope>
    <source>
        <strain evidence="2 3">DSM 216</strain>
    </source>
</reference>
<evidence type="ECO:0000313" key="2">
    <source>
        <dbReference type="EMBL" id="MBB1125165.1"/>
    </source>
</evidence>
<comment type="caution">
    <text evidence="2">The sequence shown here is derived from an EMBL/GenBank/DDBJ whole genome shotgun (WGS) entry which is preliminary data.</text>
</comment>
<keyword evidence="3" id="KW-1185">Reference proteome</keyword>
<evidence type="ECO:0000256" key="1">
    <source>
        <dbReference type="SAM" id="Phobius"/>
    </source>
</evidence>
<dbReference type="EMBL" id="JABVCQ010000004">
    <property type="protein sequence ID" value="MBB1125165.1"/>
    <property type="molecule type" value="Genomic_DNA"/>
</dbReference>
<accession>A0A839H5A3</accession>
<dbReference type="Proteomes" id="UP000548632">
    <property type="component" value="Unassembled WGS sequence"/>
</dbReference>
<keyword evidence="1" id="KW-0812">Transmembrane</keyword>
<dbReference type="RefSeq" id="WP_182582307.1">
    <property type="nucleotide sequence ID" value="NZ_JABVCQ010000004.1"/>
</dbReference>
<gene>
    <name evidence="2" type="ORF">HUK38_02830</name>
</gene>
<feature type="transmembrane region" description="Helical" evidence="1">
    <location>
        <begin position="6"/>
        <end position="23"/>
    </location>
</feature>
<evidence type="ECO:0000313" key="3">
    <source>
        <dbReference type="Proteomes" id="UP000548632"/>
    </source>
</evidence>
<protein>
    <submittedName>
        <fullName evidence="2">Uncharacterized protein</fullName>
    </submittedName>
</protein>
<keyword evidence="1" id="KW-0472">Membrane</keyword>
<organism evidence="2 3">
    <name type="scientific">Thiospirillum jenense</name>
    <dbReference type="NCBI Taxonomy" id="1653858"/>
    <lineage>
        <taxon>Bacteria</taxon>
        <taxon>Pseudomonadati</taxon>
        <taxon>Pseudomonadota</taxon>
        <taxon>Gammaproteobacteria</taxon>
        <taxon>Chromatiales</taxon>
        <taxon>Chromatiaceae</taxon>
        <taxon>Thiospirillum</taxon>
    </lineage>
</organism>
<proteinExistence type="predicted"/>
<sequence>MNDDLLTKTFLLFSGICWMIVYIEGLRIGLRDRSYAIIHATLHRRIELI</sequence>